<dbReference type="PANTHER" id="PTHR30151">
    <property type="entry name" value="ALKANE SULFONATE ABC TRANSPORTER-RELATED, MEMBRANE SUBUNIT"/>
    <property type="match status" value="1"/>
</dbReference>
<proteinExistence type="inferred from homology"/>
<dbReference type="Proteomes" id="UP000542210">
    <property type="component" value="Unassembled WGS sequence"/>
</dbReference>
<evidence type="ECO:0000256" key="6">
    <source>
        <dbReference type="ARBA" id="ARBA00023136"/>
    </source>
</evidence>
<gene>
    <name evidence="9" type="ORF">BJ982_001140</name>
</gene>
<dbReference type="GO" id="GO:0055085">
    <property type="term" value="P:transmembrane transport"/>
    <property type="evidence" value="ECO:0007669"/>
    <property type="project" value="InterPro"/>
</dbReference>
<comment type="caution">
    <text evidence="9">The sequence shown here is derived from an EMBL/GenBank/DDBJ whole genome shotgun (WGS) entry which is preliminary data.</text>
</comment>
<feature type="domain" description="ABC transmembrane type-1" evidence="8">
    <location>
        <begin position="58"/>
        <end position="245"/>
    </location>
</feature>
<dbReference type="GO" id="GO:0005886">
    <property type="term" value="C:plasma membrane"/>
    <property type="evidence" value="ECO:0007669"/>
    <property type="project" value="UniProtKB-SubCell"/>
</dbReference>
<evidence type="ECO:0000313" key="10">
    <source>
        <dbReference type="Proteomes" id="UP000542210"/>
    </source>
</evidence>
<dbReference type="Pfam" id="PF00528">
    <property type="entry name" value="BPD_transp_1"/>
    <property type="match status" value="2"/>
</dbReference>
<dbReference type="AlphaFoldDB" id="A0A7W7GA56"/>
<feature type="transmembrane region" description="Helical" evidence="7">
    <location>
        <begin position="126"/>
        <end position="146"/>
    </location>
</feature>
<dbReference type="SUPFAM" id="SSF161098">
    <property type="entry name" value="MetI-like"/>
    <property type="match status" value="2"/>
</dbReference>
<feature type="transmembrane region" description="Helical" evidence="7">
    <location>
        <begin position="12"/>
        <end position="32"/>
    </location>
</feature>
<dbReference type="EMBL" id="JACHND010000001">
    <property type="protein sequence ID" value="MBB4699596.1"/>
    <property type="molecule type" value="Genomic_DNA"/>
</dbReference>
<dbReference type="Gene3D" id="1.10.3720.10">
    <property type="entry name" value="MetI-like"/>
    <property type="match status" value="2"/>
</dbReference>
<keyword evidence="6 7" id="KW-0472">Membrane</keyword>
<dbReference type="RefSeq" id="WP_184877244.1">
    <property type="nucleotide sequence ID" value="NZ_BOOV01000025.1"/>
</dbReference>
<feature type="domain" description="ABC transmembrane type-1" evidence="8">
    <location>
        <begin position="344"/>
        <end position="528"/>
    </location>
</feature>
<evidence type="ECO:0000259" key="8">
    <source>
        <dbReference type="PROSITE" id="PS50928"/>
    </source>
</evidence>
<dbReference type="InterPro" id="IPR000515">
    <property type="entry name" value="MetI-like"/>
</dbReference>
<evidence type="ECO:0000256" key="4">
    <source>
        <dbReference type="ARBA" id="ARBA00022692"/>
    </source>
</evidence>
<protein>
    <submittedName>
        <fullName evidence="9">ABC-type nitrate/sulfonate/bicarbonate transport system permease component</fullName>
    </submittedName>
</protein>
<evidence type="ECO:0000256" key="3">
    <source>
        <dbReference type="ARBA" id="ARBA00022475"/>
    </source>
</evidence>
<name>A0A7W7GA56_9ACTN</name>
<reference evidence="9 10" key="1">
    <citation type="submission" date="2020-08" db="EMBL/GenBank/DDBJ databases">
        <title>Sequencing the genomes of 1000 actinobacteria strains.</title>
        <authorList>
            <person name="Klenk H.-P."/>
        </authorList>
    </citation>
    <scope>NUCLEOTIDE SEQUENCE [LARGE SCALE GENOMIC DNA]</scope>
    <source>
        <strain evidence="9 10">DSM 45784</strain>
    </source>
</reference>
<feature type="transmembrane region" description="Helical" evidence="7">
    <location>
        <begin position="388"/>
        <end position="406"/>
    </location>
</feature>
<feature type="transmembrane region" description="Helical" evidence="7">
    <location>
        <begin position="355"/>
        <end position="376"/>
    </location>
</feature>
<sequence length="540" mass="55792">MSAVARGLPLRTRHAVAPLLTVVVVGLAWQAASLTSLGTLVPSPGEVLGQMRDDAGYYLPNLSVTMSSALQGYLWGNGLAIGLALCTLPFPRVQAMFERVAVGAIALPLIAIAPILAITFRGEVPSVILAAQAVLFTTLVAAILGLNSVDRTSVDVVRACGGSEWTVIRKVRLPAAIPSFVGGLQVAAPAAILGAIIGEYMGGTQGMGVAMIQAQGAFDIPRAWGLAIVTSLVAAVAFVALPLIARTALPWTRAMDTVLGARAARRGRRGGGEAARVRRGVLAAAGTVAGTVAGVALCWWLLVLVVPGGGAVARGPVEVVSYFLTGDTQLVTASGEPEDPLPYMFTSLLQTIGDAGVGFVVGLVLALAMAVVAHEFPVIERVLMPMSIALRSIPIVAAMPLLALIFGRGLLAVTVLIAVMTFFPILVNVLLAMRAVPRSAKDLLTAVGAGRWHHLTKLLIPYALPALLASVKIALPLSIGAAMVAEWLATGYGLGASMTVAATLSDYDFVWGGVAIVLLASLLAYHLAGALEDSALRRLE</sequence>
<keyword evidence="5 7" id="KW-1133">Transmembrane helix</keyword>
<organism evidence="9 10">
    <name type="scientific">Sphaerisporangium siamense</name>
    <dbReference type="NCBI Taxonomy" id="795645"/>
    <lineage>
        <taxon>Bacteria</taxon>
        <taxon>Bacillati</taxon>
        <taxon>Actinomycetota</taxon>
        <taxon>Actinomycetes</taxon>
        <taxon>Streptosporangiales</taxon>
        <taxon>Streptosporangiaceae</taxon>
        <taxon>Sphaerisporangium</taxon>
    </lineage>
</organism>
<evidence type="ECO:0000313" key="9">
    <source>
        <dbReference type="EMBL" id="MBB4699596.1"/>
    </source>
</evidence>
<comment type="subcellular location">
    <subcellularLocation>
        <location evidence="1 7">Cell membrane</location>
        <topology evidence="1 7">Multi-pass membrane protein</topology>
    </subcellularLocation>
</comment>
<dbReference type="InterPro" id="IPR035906">
    <property type="entry name" value="MetI-like_sf"/>
</dbReference>
<comment type="similarity">
    <text evidence="7">Belongs to the binding-protein-dependent transport system permease family.</text>
</comment>
<feature type="transmembrane region" description="Helical" evidence="7">
    <location>
        <begin position="175"/>
        <end position="197"/>
    </location>
</feature>
<dbReference type="PANTHER" id="PTHR30151:SF20">
    <property type="entry name" value="ABC TRANSPORTER PERMEASE PROTEIN HI_0355-RELATED"/>
    <property type="match status" value="1"/>
</dbReference>
<keyword evidence="4 7" id="KW-0812">Transmembrane</keyword>
<dbReference type="CDD" id="cd06261">
    <property type="entry name" value="TM_PBP2"/>
    <property type="match status" value="1"/>
</dbReference>
<keyword evidence="2 7" id="KW-0813">Transport</keyword>
<dbReference type="PROSITE" id="PS50928">
    <property type="entry name" value="ABC_TM1"/>
    <property type="match status" value="2"/>
</dbReference>
<feature type="transmembrane region" description="Helical" evidence="7">
    <location>
        <begin position="223"/>
        <end position="245"/>
    </location>
</feature>
<keyword evidence="10" id="KW-1185">Reference proteome</keyword>
<evidence type="ECO:0000256" key="5">
    <source>
        <dbReference type="ARBA" id="ARBA00022989"/>
    </source>
</evidence>
<feature type="transmembrane region" description="Helical" evidence="7">
    <location>
        <begin position="509"/>
        <end position="528"/>
    </location>
</feature>
<evidence type="ECO:0000256" key="7">
    <source>
        <dbReference type="RuleBase" id="RU363032"/>
    </source>
</evidence>
<evidence type="ECO:0000256" key="1">
    <source>
        <dbReference type="ARBA" id="ARBA00004651"/>
    </source>
</evidence>
<feature type="transmembrane region" description="Helical" evidence="7">
    <location>
        <begin position="412"/>
        <end position="431"/>
    </location>
</feature>
<evidence type="ECO:0000256" key="2">
    <source>
        <dbReference type="ARBA" id="ARBA00022448"/>
    </source>
</evidence>
<feature type="transmembrane region" description="Helical" evidence="7">
    <location>
        <begin position="70"/>
        <end position="88"/>
    </location>
</feature>
<feature type="transmembrane region" description="Helical" evidence="7">
    <location>
        <begin position="100"/>
        <end position="120"/>
    </location>
</feature>
<keyword evidence="3" id="KW-1003">Cell membrane</keyword>
<feature type="transmembrane region" description="Helical" evidence="7">
    <location>
        <begin position="281"/>
        <end position="302"/>
    </location>
</feature>
<feature type="transmembrane region" description="Helical" evidence="7">
    <location>
        <begin position="462"/>
        <end position="489"/>
    </location>
</feature>
<accession>A0A7W7GA56</accession>